<evidence type="ECO:0000256" key="1">
    <source>
        <dbReference type="ARBA" id="ARBA00004479"/>
    </source>
</evidence>
<accession>A0A0L0BVL5</accession>
<proteinExistence type="predicted"/>
<dbReference type="SUPFAM" id="SSF52058">
    <property type="entry name" value="L domain-like"/>
    <property type="match status" value="2"/>
</dbReference>
<feature type="domain" description="Furin-like cysteine-rich" evidence="16">
    <location>
        <begin position="257"/>
        <end position="390"/>
    </location>
</feature>
<name>A0A0L0BVL5_LUCCU</name>
<evidence type="ECO:0000313" key="19">
    <source>
        <dbReference type="Proteomes" id="UP000037069"/>
    </source>
</evidence>
<dbReference type="STRING" id="7375.A0A0L0BVL5"/>
<evidence type="ECO:0000256" key="11">
    <source>
        <dbReference type="ARBA" id="ARBA00023137"/>
    </source>
</evidence>
<keyword evidence="19" id="KW-1185">Reference proteome</keyword>
<dbReference type="InterPro" id="IPR009030">
    <property type="entry name" value="Growth_fac_rcpt_cys_sf"/>
</dbReference>
<keyword evidence="7" id="KW-0418">Kinase</keyword>
<dbReference type="InterPro" id="IPR000494">
    <property type="entry name" value="Rcpt_L-dom"/>
</dbReference>
<dbReference type="SUPFAM" id="SSF49265">
    <property type="entry name" value="Fibronectin type III"/>
    <property type="match status" value="2"/>
</dbReference>
<evidence type="ECO:0000256" key="4">
    <source>
        <dbReference type="ARBA" id="ARBA00022679"/>
    </source>
</evidence>
<dbReference type="OMA" id="IQRGHVY"/>
<dbReference type="InterPro" id="IPR036941">
    <property type="entry name" value="Rcpt_L-dom_sf"/>
</dbReference>
<evidence type="ECO:0000256" key="13">
    <source>
        <dbReference type="ARBA" id="ARBA00023180"/>
    </source>
</evidence>
<comment type="subcellular location">
    <subcellularLocation>
        <location evidence="1">Membrane</location>
        <topology evidence="1">Single-pass type I membrane protein</topology>
    </subcellularLocation>
</comment>
<evidence type="ECO:0000256" key="3">
    <source>
        <dbReference type="ARBA" id="ARBA00022553"/>
    </source>
</evidence>
<evidence type="ECO:0000313" key="18">
    <source>
        <dbReference type="EMBL" id="KNC24028.1"/>
    </source>
</evidence>
<feature type="domain" description="Receptor L-domain" evidence="17">
    <location>
        <begin position="413"/>
        <end position="519"/>
    </location>
</feature>
<gene>
    <name evidence="18" type="ORF">FF38_00234</name>
</gene>
<dbReference type="InterPro" id="IPR006211">
    <property type="entry name" value="Furin-like_Cys-rich_dom"/>
</dbReference>
<keyword evidence="8" id="KW-0067">ATP-binding</keyword>
<keyword evidence="9 15" id="KW-1133">Transmembrane helix</keyword>
<keyword evidence="4" id="KW-0808">Transferase</keyword>
<evidence type="ECO:0000259" key="16">
    <source>
        <dbReference type="Pfam" id="PF00757"/>
    </source>
</evidence>
<organism evidence="18 19">
    <name type="scientific">Lucilia cuprina</name>
    <name type="common">Green bottle fly</name>
    <name type="synonym">Australian sheep blowfly</name>
    <dbReference type="NCBI Taxonomy" id="7375"/>
    <lineage>
        <taxon>Eukaryota</taxon>
        <taxon>Metazoa</taxon>
        <taxon>Ecdysozoa</taxon>
        <taxon>Arthropoda</taxon>
        <taxon>Hexapoda</taxon>
        <taxon>Insecta</taxon>
        <taxon>Pterygota</taxon>
        <taxon>Neoptera</taxon>
        <taxon>Endopterygota</taxon>
        <taxon>Diptera</taxon>
        <taxon>Brachycera</taxon>
        <taxon>Muscomorpha</taxon>
        <taxon>Oestroidea</taxon>
        <taxon>Calliphoridae</taxon>
        <taxon>Luciliinae</taxon>
        <taxon>Lucilia</taxon>
    </lineage>
</organism>
<keyword evidence="5 15" id="KW-0812">Transmembrane</keyword>
<comment type="caution">
    <text evidence="18">The sequence shown here is derived from an EMBL/GenBank/DDBJ whole genome shotgun (WGS) entry which is preliminary data.</text>
</comment>
<dbReference type="Pfam" id="PF00757">
    <property type="entry name" value="Furin-like"/>
    <property type="match status" value="1"/>
</dbReference>
<protein>
    <recommendedName>
        <fullName evidence="2">receptor protein-tyrosine kinase</fullName>
        <ecNumber evidence="2">2.7.10.1</ecNumber>
    </recommendedName>
</protein>
<dbReference type="InterPro" id="IPR036116">
    <property type="entry name" value="FN3_sf"/>
</dbReference>
<dbReference type="GO" id="GO:0004714">
    <property type="term" value="F:transmembrane receptor protein tyrosine kinase activity"/>
    <property type="evidence" value="ECO:0007669"/>
    <property type="project" value="UniProtKB-EC"/>
</dbReference>
<dbReference type="SMART" id="SM00261">
    <property type="entry name" value="FU"/>
    <property type="match status" value="1"/>
</dbReference>
<evidence type="ECO:0000256" key="9">
    <source>
        <dbReference type="ARBA" id="ARBA00022989"/>
    </source>
</evidence>
<keyword evidence="13" id="KW-0325">Glycoprotein</keyword>
<sequence length="1029" mass="119603">VVQQTRREKNIQVNTTMRHITAVALKERFSDHNNSPETGIFVTHSANTRTTIKTCAKNSYPNHTTILLLLLSLLLHMQQCLATYDTTPTTTIATNTNFDFYKSSPPAPYECGSLDLRNDCDNFYKLTNCTVITGFLDMAQLPLKNAQCNFSEYRFENLREITDFLIFSEVRNLSSIKNMFPNLSVIRGQQLFVNYALVVTSMQALEKIEFKSLIAIQRGHVLVDANPKLCSTEKINWTRLTLRPGVNSIFLDDKAQCPQEVKCNGCKRDSCWSNDVCQKIENDSVISLMQDTSQCHELCLGGCYNRTAQGCVVCKGYTDHGTCVKECPQDKYTSRHYLRCYTREECVNNKRQYIFKNTCVDSCPSGYQLNRATYECDSCGGVNSCRKVCRGKPTENDKLISISNLMNADNIRGCQILNATVMIDINELIDQQDLYESFKDVREIIGHLKINRSPYLSSLNFLQNLQKIHGSVLENNQYALIIYNNNNLSELWNVKAGFELVNGGMYIHANNRLCNRRIRQFRERVKHDNNLDSIQTSDQEVLCSPAKLNLYVEVLNHRSLKFYWFKNQTLAIVEIIYKPVANKELITEKSELDTDVCNRINWRRELKFPHELQENSTHYIYIIQNLEPHTRYAGLVKTFNGEDDTQEARSEIKYVITQFDIPTAPMIRLKAKTYDTLSIEFSYKDLTQVVDFYILEVYALADDKEILDSRDYCDEPVVIYKDSSPEDYDDCCTRRDEERKDRMFLSQLREEFSCSLDHPEYCKHNTHEFNDTEKYEAILTKRFEAWESNYTLRSLERFHLYVLQVKACNHAGCSSFNMLSVRTNYSMAADKVYDFTACRMPHVNDYRVHFSEPQLPNGYITSYALHFRHHIPNNSSNLTVDHNYLTCITRLEHERNNYLFIAHSNYSYNQAAIRVISLGHSTFIGWFNITICPTTKLAGGSSQGWNIFFVFFLIGAGGTILWICYKRRYWRKIPQLKRYLPLHISWRYLRPEPDTSEDRQILVEGFETVRFHNSPDEDKKYLVHLGKRN</sequence>
<feature type="non-terminal residue" evidence="18">
    <location>
        <position position="1"/>
    </location>
</feature>
<dbReference type="Gene3D" id="2.60.40.10">
    <property type="entry name" value="Immunoglobulins"/>
    <property type="match status" value="2"/>
</dbReference>
<dbReference type="Proteomes" id="UP000037069">
    <property type="component" value="Unassembled WGS sequence"/>
</dbReference>
<comment type="catalytic activity">
    <reaction evidence="14">
        <text>L-tyrosyl-[protein] + ATP = O-phospho-L-tyrosyl-[protein] + ADP + H(+)</text>
        <dbReference type="Rhea" id="RHEA:10596"/>
        <dbReference type="Rhea" id="RHEA-COMP:10136"/>
        <dbReference type="Rhea" id="RHEA-COMP:20101"/>
        <dbReference type="ChEBI" id="CHEBI:15378"/>
        <dbReference type="ChEBI" id="CHEBI:30616"/>
        <dbReference type="ChEBI" id="CHEBI:46858"/>
        <dbReference type="ChEBI" id="CHEBI:61978"/>
        <dbReference type="ChEBI" id="CHEBI:456216"/>
        <dbReference type="EC" id="2.7.10.1"/>
    </reaction>
</comment>
<dbReference type="InterPro" id="IPR006212">
    <property type="entry name" value="Furin_repeat"/>
</dbReference>
<keyword evidence="3" id="KW-0597">Phosphoprotein</keyword>
<evidence type="ECO:0000256" key="12">
    <source>
        <dbReference type="ARBA" id="ARBA00023170"/>
    </source>
</evidence>
<evidence type="ECO:0000259" key="17">
    <source>
        <dbReference type="Pfam" id="PF01030"/>
    </source>
</evidence>
<evidence type="ECO:0000256" key="8">
    <source>
        <dbReference type="ARBA" id="ARBA00022840"/>
    </source>
</evidence>
<dbReference type="GO" id="GO:0005524">
    <property type="term" value="F:ATP binding"/>
    <property type="evidence" value="ECO:0007669"/>
    <property type="project" value="UniProtKB-KW"/>
</dbReference>
<evidence type="ECO:0000256" key="7">
    <source>
        <dbReference type="ARBA" id="ARBA00022777"/>
    </source>
</evidence>
<dbReference type="EC" id="2.7.10.1" evidence="2"/>
<dbReference type="Pfam" id="PF01030">
    <property type="entry name" value="Recep_L_domain"/>
    <property type="match status" value="2"/>
</dbReference>
<dbReference type="InterPro" id="IPR013783">
    <property type="entry name" value="Ig-like_fold"/>
</dbReference>
<evidence type="ECO:0000256" key="15">
    <source>
        <dbReference type="SAM" id="Phobius"/>
    </source>
</evidence>
<dbReference type="EMBL" id="JRES01001277">
    <property type="protein sequence ID" value="KNC24028.1"/>
    <property type="molecule type" value="Genomic_DNA"/>
</dbReference>
<evidence type="ECO:0000256" key="14">
    <source>
        <dbReference type="ARBA" id="ARBA00051243"/>
    </source>
</evidence>
<dbReference type="SUPFAM" id="SSF57184">
    <property type="entry name" value="Growth factor receptor domain"/>
    <property type="match status" value="1"/>
</dbReference>
<evidence type="ECO:0000256" key="10">
    <source>
        <dbReference type="ARBA" id="ARBA00023136"/>
    </source>
</evidence>
<dbReference type="AlphaFoldDB" id="A0A0L0BVL5"/>
<feature type="domain" description="Receptor L-domain" evidence="17">
    <location>
        <begin position="128"/>
        <end position="240"/>
    </location>
</feature>
<keyword evidence="6" id="KW-0547">Nucleotide-binding</keyword>
<evidence type="ECO:0000256" key="6">
    <source>
        <dbReference type="ARBA" id="ARBA00022741"/>
    </source>
</evidence>
<reference evidence="18 19" key="1">
    <citation type="journal article" date="2015" name="Nat. Commun.">
        <title>Lucilia cuprina genome unlocks parasitic fly biology to underpin future interventions.</title>
        <authorList>
            <person name="Anstead C.A."/>
            <person name="Korhonen P.K."/>
            <person name="Young N.D."/>
            <person name="Hall R.S."/>
            <person name="Jex A.R."/>
            <person name="Murali S.C."/>
            <person name="Hughes D.S."/>
            <person name="Lee S.F."/>
            <person name="Perry T."/>
            <person name="Stroehlein A.J."/>
            <person name="Ansell B.R."/>
            <person name="Breugelmans B."/>
            <person name="Hofmann A."/>
            <person name="Qu J."/>
            <person name="Dugan S."/>
            <person name="Lee S.L."/>
            <person name="Chao H."/>
            <person name="Dinh H."/>
            <person name="Han Y."/>
            <person name="Doddapaneni H.V."/>
            <person name="Worley K.C."/>
            <person name="Muzny D.M."/>
            <person name="Ioannidis P."/>
            <person name="Waterhouse R.M."/>
            <person name="Zdobnov E.M."/>
            <person name="James P.J."/>
            <person name="Bagnall N.H."/>
            <person name="Kotze A.C."/>
            <person name="Gibbs R.A."/>
            <person name="Richards S."/>
            <person name="Batterham P."/>
            <person name="Gasser R.B."/>
        </authorList>
    </citation>
    <scope>NUCLEOTIDE SEQUENCE [LARGE SCALE GENOMIC DNA]</scope>
    <source>
        <strain evidence="18 19">LS</strain>
        <tissue evidence="18">Full body</tissue>
    </source>
</reference>
<keyword evidence="10 15" id="KW-0472">Membrane</keyword>
<keyword evidence="12" id="KW-0675">Receptor</keyword>
<dbReference type="GO" id="GO:0016020">
    <property type="term" value="C:membrane"/>
    <property type="evidence" value="ECO:0007669"/>
    <property type="project" value="UniProtKB-SubCell"/>
</dbReference>
<evidence type="ECO:0000256" key="5">
    <source>
        <dbReference type="ARBA" id="ARBA00022692"/>
    </source>
</evidence>
<dbReference type="Gene3D" id="3.80.20.20">
    <property type="entry name" value="Receptor L-domain"/>
    <property type="match status" value="2"/>
</dbReference>
<feature type="transmembrane region" description="Helical" evidence="15">
    <location>
        <begin position="945"/>
        <end position="965"/>
    </location>
</feature>
<dbReference type="OrthoDB" id="6612654at2759"/>
<keyword evidence="11" id="KW-0829">Tyrosine-protein kinase</keyword>
<dbReference type="Gene3D" id="2.10.220.10">
    <property type="entry name" value="Hormone Receptor, Insulin-like Growth Factor Receptor 1, Chain A, domain 2"/>
    <property type="match status" value="1"/>
</dbReference>
<evidence type="ECO:0000256" key="2">
    <source>
        <dbReference type="ARBA" id="ARBA00011902"/>
    </source>
</evidence>
<dbReference type="CDD" id="cd00064">
    <property type="entry name" value="FU"/>
    <property type="match status" value="1"/>
</dbReference>